<dbReference type="AlphaFoldDB" id="A0A736PCP4"/>
<name>A0A736PCP4_SALET</name>
<accession>A0A736PCP4</accession>
<feature type="chain" id="PRO_5027572106" evidence="1">
    <location>
        <begin position="24"/>
        <end position="127"/>
    </location>
</feature>
<dbReference type="EMBL" id="DAASZT010000002">
    <property type="protein sequence ID" value="HAE7703607.1"/>
    <property type="molecule type" value="Genomic_DNA"/>
</dbReference>
<gene>
    <name evidence="2" type="ORF">G4P47_002556</name>
</gene>
<feature type="signal peptide" evidence="1">
    <location>
        <begin position="1"/>
        <end position="23"/>
    </location>
</feature>
<proteinExistence type="predicted"/>
<organism evidence="2">
    <name type="scientific">Salmonella enterica subsp. enterica serovar Javiana</name>
    <dbReference type="NCBI Taxonomy" id="363569"/>
    <lineage>
        <taxon>Bacteria</taxon>
        <taxon>Pseudomonadati</taxon>
        <taxon>Pseudomonadota</taxon>
        <taxon>Gammaproteobacteria</taxon>
        <taxon>Enterobacterales</taxon>
        <taxon>Enterobacteriaceae</taxon>
        <taxon>Salmonella</taxon>
    </lineage>
</organism>
<keyword evidence="1" id="KW-0732">Signal</keyword>
<reference evidence="2" key="2">
    <citation type="submission" date="2018-07" db="EMBL/GenBank/DDBJ databases">
        <authorList>
            <consortium name="NCBI Pathogen Detection Project"/>
        </authorList>
    </citation>
    <scope>NUCLEOTIDE SEQUENCE</scope>
    <source>
        <strain evidence="2">13-4047</strain>
    </source>
</reference>
<protein>
    <submittedName>
        <fullName evidence="2">Uncharacterized protein</fullName>
    </submittedName>
</protein>
<evidence type="ECO:0000313" key="2">
    <source>
        <dbReference type="EMBL" id="HAE7703607.1"/>
    </source>
</evidence>
<reference evidence="2" key="1">
    <citation type="journal article" date="2018" name="Genome Biol.">
        <title>SKESA: strategic k-mer extension for scrupulous assemblies.</title>
        <authorList>
            <person name="Souvorov A."/>
            <person name="Agarwala R."/>
            <person name="Lipman D.J."/>
        </authorList>
    </citation>
    <scope>NUCLEOTIDE SEQUENCE</scope>
    <source>
        <strain evidence="2">13-4047</strain>
    </source>
</reference>
<comment type="caution">
    <text evidence="2">The sequence shown here is derived from an EMBL/GenBank/DDBJ whole genome shotgun (WGS) entry which is preliminary data.</text>
</comment>
<evidence type="ECO:0000256" key="1">
    <source>
        <dbReference type="SAM" id="SignalP"/>
    </source>
</evidence>
<sequence length="127" mass="14174">MKKIMVVAIFAFYAVLTVSSAHAISEGYRKQLEREHKTQVQDISSPLSKNGSNTYSDNFLDVQVSSDCQVKTINGFPPLKTKKTGKNLYEVKTRMNITLSILKQQDACDITWTSEDGQSGILKIKGK</sequence>